<organism evidence="2 3">
    <name type="scientific">Strongyloides venezuelensis</name>
    <name type="common">Threadworm</name>
    <dbReference type="NCBI Taxonomy" id="75913"/>
    <lineage>
        <taxon>Eukaryota</taxon>
        <taxon>Metazoa</taxon>
        <taxon>Ecdysozoa</taxon>
        <taxon>Nematoda</taxon>
        <taxon>Chromadorea</taxon>
        <taxon>Rhabditida</taxon>
        <taxon>Tylenchina</taxon>
        <taxon>Panagrolaimomorpha</taxon>
        <taxon>Strongyloidoidea</taxon>
        <taxon>Strongyloididae</taxon>
        <taxon>Strongyloides</taxon>
    </lineage>
</organism>
<accession>A0A0K0FI52</accession>
<sequence length="102" mass="12164">MLVKFLYILLIILQDTKSVSNGDSDKIKFGEDTCVHPNSRKYKEEITIKFHKLQKFVYLPWDHLKDRNGKDFNDRFCDPMIEHEHWESPFNVTFTTDLIRGS</sequence>
<reference evidence="3" key="2">
    <citation type="submission" date="2015-08" db="UniProtKB">
        <authorList>
            <consortium name="WormBaseParasite"/>
        </authorList>
    </citation>
    <scope>IDENTIFICATION</scope>
</reference>
<name>A0A0K0FI52_STRVS</name>
<keyword evidence="2" id="KW-1185">Reference proteome</keyword>
<dbReference type="WBParaSite" id="SVE_0857000.1">
    <property type="protein sequence ID" value="SVE_0857000.1"/>
    <property type="gene ID" value="SVE_0857000"/>
</dbReference>
<evidence type="ECO:0000256" key="1">
    <source>
        <dbReference type="SAM" id="SignalP"/>
    </source>
</evidence>
<evidence type="ECO:0000313" key="2">
    <source>
        <dbReference type="Proteomes" id="UP000035680"/>
    </source>
</evidence>
<dbReference type="AlphaFoldDB" id="A0A0K0FI52"/>
<reference evidence="2" key="1">
    <citation type="submission" date="2014-07" db="EMBL/GenBank/DDBJ databases">
        <authorList>
            <person name="Martin A.A"/>
            <person name="De Silva N."/>
        </authorList>
    </citation>
    <scope>NUCLEOTIDE SEQUENCE</scope>
</reference>
<feature type="chain" id="PRO_5005329897" evidence="1">
    <location>
        <begin position="19"/>
        <end position="102"/>
    </location>
</feature>
<protein>
    <submittedName>
        <fullName evidence="3">Uncharacterized protein</fullName>
    </submittedName>
</protein>
<dbReference type="Proteomes" id="UP000035680">
    <property type="component" value="Unassembled WGS sequence"/>
</dbReference>
<keyword evidence="1" id="KW-0732">Signal</keyword>
<evidence type="ECO:0000313" key="3">
    <source>
        <dbReference type="WBParaSite" id="SVE_0857000.1"/>
    </source>
</evidence>
<proteinExistence type="predicted"/>
<feature type="signal peptide" evidence="1">
    <location>
        <begin position="1"/>
        <end position="18"/>
    </location>
</feature>